<reference evidence="1 2" key="1">
    <citation type="submission" date="2019-08" db="EMBL/GenBank/DDBJ databases">
        <authorList>
            <person name="Khan S.A."/>
            <person name="Jeon C.O."/>
            <person name="Jeong S.E."/>
        </authorList>
    </citation>
    <scope>NUCLEOTIDE SEQUENCE [LARGE SCALE GENOMIC DNA]</scope>
    <source>
        <strain evidence="2">IMCC1728</strain>
    </source>
</reference>
<evidence type="ECO:0000313" key="2">
    <source>
        <dbReference type="Proteomes" id="UP000321832"/>
    </source>
</evidence>
<organism evidence="1 2">
    <name type="scientific">Piscinibacter aquaticus</name>
    <dbReference type="NCBI Taxonomy" id="392597"/>
    <lineage>
        <taxon>Bacteria</taxon>
        <taxon>Pseudomonadati</taxon>
        <taxon>Pseudomonadota</taxon>
        <taxon>Betaproteobacteria</taxon>
        <taxon>Burkholderiales</taxon>
        <taxon>Sphaerotilaceae</taxon>
        <taxon>Piscinibacter</taxon>
    </lineage>
</organism>
<name>A0A5C6U3Z3_9BURK</name>
<dbReference type="Proteomes" id="UP000321832">
    <property type="component" value="Unassembled WGS sequence"/>
</dbReference>
<dbReference type="Pfam" id="PF13376">
    <property type="entry name" value="OmdA"/>
    <property type="match status" value="1"/>
</dbReference>
<proteinExistence type="predicted"/>
<sequence>MQAPEFFPNAKSFRRWLEANAASAEDLLVGYHKVATGKPSVSWSESVDEALCFGWIDGVRKRIDDETYQIRFTPRRPHSIWSAINIAKVKKLRAQGRMTPAGEEAFQRRTEAKSVVYAYEREAPAELSSAELREFKRDKAAWRFFESSPPSHKKVVLHWVCSAKKPETRERRFRKVLEACAARAAATLSANNAA</sequence>
<gene>
    <name evidence="1" type="ORF">FSC37_13390</name>
</gene>
<protein>
    <submittedName>
        <fullName evidence="1">Bacteriocin-protection protein</fullName>
    </submittedName>
</protein>
<dbReference type="EMBL" id="VOPW01000001">
    <property type="protein sequence ID" value="TXC66476.1"/>
    <property type="molecule type" value="Genomic_DNA"/>
</dbReference>
<keyword evidence="2" id="KW-1185">Reference proteome</keyword>
<dbReference type="AlphaFoldDB" id="A0A5C6U3Z3"/>
<accession>A0A5C6U3Z3</accession>
<evidence type="ECO:0000313" key="1">
    <source>
        <dbReference type="EMBL" id="TXC66476.1"/>
    </source>
</evidence>
<comment type="caution">
    <text evidence="1">The sequence shown here is derived from an EMBL/GenBank/DDBJ whole genome shotgun (WGS) entry which is preliminary data.</text>
</comment>